<organism evidence="3 4">
    <name type="scientific">Lysinimonas soli</name>
    <dbReference type="NCBI Taxonomy" id="1074233"/>
    <lineage>
        <taxon>Bacteria</taxon>
        <taxon>Bacillati</taxon>
        <taxon>Actinomycetota</taxon>
        <taxon>Actinomycetes</taxon>
        <taxon>Micrococcales</taxon>
        <taxon>Microbacteriaceae</taxon>
        <taxon>Lysinimonas</taxon>
    </lineage>
</organism>
<feature type="transmembrane region" description="Helical" evidence="2">
    <location>
        <begin position="32"/>
        <end position="55"/>
    </location>
</feature>
<keyword evidence="2" id="KW-0472">Membrane</keyword>
<proteinExistence type="predicted"/>
<comment type="caution">
    <text evidence="3">The sequence shown here is derived from an EMBL/GenBank/DDBJ whole genome shotgun (WGS) entry which is preliminary data.</text>
</comment>
<keyword evidence="4" id="KW-1185">Reference proteome</keyword>
<gene>
    <name evidence="3" type="ORF">ACFPJ4_04015</name>
</gene>
<accession>A0ABW0NLF7</accession>
<protein>
    <submittedName>
        <fullName evidence="3">Uncharacterized protein</fullName>
    </submittedName>
</protein>
<dbReference type="RefSeq" id="WP_386738996.1">
    <property type="nucleotide sequence ID" value="NZ_JBHSMG010000001.1"/>
</dbReference>
<feature type="region of interest" description="Disordered" evidence="1">
    <location>
        <begin position="1"/>
        <end position="22"/>
    </location>
</feature>
<evidence type="ECO:0000313" key="3">
    <source>
        <dbReference type="EMBL" id="MFC5501406.1"/>
    </source>
</evidence>
<dbReference type="EMBL" id="JBHSMG010000001">
    <property type="protein sequence ID" value="MFC5501406.1"/>
    <property type="molecule type" value="Genomic_DNA"/>
</dbReference>
<dbReference type="Proteomes" id="UP001596039">
    <property type="component" value="Unassembled WGS sequence"/>
</dbReference>
<evidence type="ECO:0000256" key="2">
    <source>
        <dbReference type="SAM" id="Phobius"/>
    </source>
</evidence>
<sequence length="59" mass="6541">MTLSGSNRRARGEQLKQERLERTARTSKRFPWLMPAIVVLAVVVVVTGVAIAIALGKFF</sequence>
<keyword evidence="2" id="KW-0812">Transmembrane</keyword>
<evidence type="ECO:0000313" key="4">
    <source>
        <dbReference type="Proteomes" id="UP001596039"/>
    </source>
</evidence>
<name>A0ABW0NLF7_9MICO</name>
<reference evidence="4" key="1">
    <citation type="journal article" date="2019" name="Int. J. Syst. Evol. Microbiol.">
        <title>The Global Catalogue of Microorganisms (GCM) 10K type strain sequencing project: providing services to taxonomists for standard genome sequencing and annotation.</title>
        <authorList>
            <consortium name="The Broad Institute Genomics Platform"/>
            <consortium name="The Broad Institute Genome Sequencing Center for Infectious Disease"/>
            <person name="Wu L."/>
            <person name="Ma J."/>
        </authorList>
    </citation>
    <scope>NUCLEOTIDE SEQUENCE [LARGE SCALE GENOMIC DNA]</scope>
    <source>
        <strain evidence="4">CGMCC 4.6997</strain>
    </source>
</reference>
<keyword evidence="2" id="KW-1133">Transmembrane helix</keyword>
<feature type="compositionally biased region" description="Basic and acidic residues" evidence="1">
    <location>
        <begin position="10"/>
        <end position="22"/>
    </location>
</feature>
<evidence type="ECO:0000256" key="1">
    <source>
        <dbReference type="SAM" id="MobiDB-lite"/>
    </source>
</evidence>